<dbReference type="Proteomes" id="UP000276215">
    <property type="component" value="Unassembled WGS sequence"/>
</dbReference>
<reference evidence="1 2" key="1">
    <citation type="journal article" date="2018" name="Nat. Ecol. Evol.">
        <title>Pezizomycetes genomes reveal the molecular basis of ectomycorrhizal truffle lifestyle.</title>
        <authorList>
            <person name="Murat C."/>
            <person name="Payen T."/>
            <person name="Noel B."/>
            <person name="Kuo A."/>
            <person name="Morin E."/>
            <person name="Chen J."/>
            <person name="Kohler A."/>
            <person name="Krizsan K."/>
            <person name="Balestrini R."/>
            <person name="Da Silva C."/>
            <person name="Montanini B."/>
            <person name="Hainaut M."/>
            <person name="Levati E."/>
            <person name="Barry K.W."/>
            <person name="Belfiori B."/>
            <person name="Cichocki N."/>
            <person name="Clum A."/>
            <person name="Dockter R.B."/>
            <person name="Fauchery L."/>
            <person name="Guy J."/>
            <person name="Iotti M."/>
            <person name="Le Tacon F."/>
            <person name="Lindquist E.A."/>
            <person name="Lipzen A."/>
            <person name="Malagnac F."/>
            <person name="Mello A."/>
            <person name="Molinier V."/>
            <person name="Miyauchi S."/>
            <person name="Poulain J."/>
            <person name="Riccioni C."/>
            <person name="Rubini A."/>
            <person name="Sitrit Y."/>
            <person name="Splivallo R."/>
            <person name="Traeger S."/>
            <person name="Wang M."/>
            <person name="Zifcakova L."/>
            <person name="Wipf D."/>
            <person name="Zambonelli A."/>
            <person name="Paolocci F."/>
            <person name="Nowrousian M."/>
            <person name="Ottonello S."/>
            <person name="Baldrian P."/>
            <person name="Spatafora J.W."/>
            <person name="Henrissat B."/>
            <person name="Nagy L.G."/>
            <person name="Aury J.M."/>
            <person name="Wincker P."/>
            <person name="Grigoriev I.V."/>
            <person name="Bonfante P."/>
            <person name="Martin F.M."/>
        </authorList>
    </citation>
    <scope>NUCLEOTIDE SEQUENCE [LARGE SCALE GENOMIC DNA]</scope>
    <source>
        <strain evidence="1 2">120613-1</strain>
    </source>
</reference>
<sequence length="152" mass="17402">MEERGGQDIQSFSTLPYSTPVPVLVLSLFVLSVCTRLTPKEDENHHPLSLSPSIPLEPYPIPVCLFPCYHFSLSNSLFSFPCQPKYYFFIISLVFSSFSPCLPPCTVQYSTALPLPDFFPFPLPFPPFPRLPRFPHHSFNALSFQERTRRKS</sequence>
<name>A0A3N4J4U7_9PEZI</name>
<protein>
    <submittedName>
        <fullName evidence="1">Uncharacterized protein</fullName>
    </submittedName>
</protein>
<organism evidence="1 2">
    <name type="scientific">Choiromyces venosus 120613-1</name>
    <dbReference type="NCBI Taxonomy" id="1336337"/>
    <lineage>
        <taxon>Eukaryota</taxon>
        <taxon>Fungi</taxon>
        <taxon>Dikarya</taxon>
        <taxon>Ascomycota</taxon>
        <taxon>Pezizomycotina</taxon>
        <taxon>Pezizomycetes</taxon>
        <taxon>Pezizales</taxon>
        <taxon>Tuberaceae</taxon>
        <taxon>Choiromyces</taxon>
    </lineage>
</organism>
<evidence type="ECO:0000313" key="1">
    <source>
        <dbReference type="EMBL" id="RPA93332.1"/>
    </source>
</evidence>
<dbReference type="AlphaFoldDB" id="A0A3N4J4U7"/>
<evidence type="ECO:0000313" key="2">
    <source>
        <dbReference type="Proteomes" id="UP000276215"/>
    </source>
</evidence>
<accession>A0A3N4J4U7</accession>
<proteinExistence type="predicted"/>
<keyword evidence="2" id="KW-1185">Reference proteome</keyword>
<dbReference type="EMBL" id="ML120455">
    <property type="protein sequence ID" value="RPA93332.1"/>
    <property type="molecule type" value="Genomic_DNA"/>
</dbReference>
<gene>
    <name evidence="1" type="ORF">L873DRAFT_71871</name>
</gene>